<sequence length="130" mass="14143">MAASPELVPKVLQRPPRPPTHRGLALAPTAGCMITLEPFSEDQGRSAVHPSGGSHQSASLHLMGLLARCLAQWQTPWSVFHDGSNGEPTGQRPERSDIEAFQRSVLPTTIEEMALHECIERRALAAPYPC</sequence>
<dbReference type="PANTHER" id="PTHR47188:SF1">
    <property type="entry name" value="PROTEIN TAR1"/>
    <property type="match status" value="1"/>
</dbReference>
<reference evidence="3" key="2">
    <citation type="journal article" date="2017" name="J. Anim. Genet.">
        <title>Multiple reference genome sequences of hot pepper reveal the massive evolution of plant disease resistance genes by retroduplication.</title>
        <authorList>
            <person name="Kim S."/>
            <person name="Park J."/>
            <person name="Yeom S.-I."/>
            <person name="Kim Y.-M."/>
            <person name="Seo E."/>
            <person name="Kim K.-T."/>
            <person name="Kim M.-S."/>
            <person name="Lee J.M."/>
            <person name="Cheong K."/>
            <person name="Shin H.-S."/>
            <person name="Kim S.-B."/>
            <person name="Han K."/>
            <person name="Lee J."/>
            <person name="Park M."/>
            <person name="Lee H.-A."/>
            <person name="Lee H.-Y."/>
            <person name="Lee Y."/>
            <person name="Oh S."/>
            <person name="Lee J.H."/>
            <person name="Choi E."/>
            <person name="Choi E."/>
            <person name="Lee S.E."/>
            <person name="Jeon J."/>
            <person name="Kim H."/>
            <person name="Choi G."/>
            <person name="Song H."/>
            <person name="Lee J."/>
            <person name="Lee S.-C."/>
            <person name="Kwon J.-K."/>
            <person name="Lee H.-Y."/>
            <person name="Koo N."/>
            <person name="Hong Y."/>
            <person name="Kim R.W."/>
            <person name="Kang W.-H."/>
            <person name="Huh J.H."/>
            <person name="Kang B.-C."/>
            <person name="Yang T.-J."/>
            <person name="Lee Y.-H."/>
            <person name="Bennetzen J.L."/>
            <person name="Choi D."/>
        </authorList>
    </citation>
    <scope>NUCLEOTIDE SEQUENCE [LARGE SCALE GENOMIC DNA]</scope>
    <source>
        <strain evidence="3">cv. PBC81</strain>
    </source>
</reference>
<organism evidence="2 3">
    <name type="scientific">Capsicum baccatum</name>
    <name type="common">Peruvian pepper</name>
    <dbReference type="NCBI Taxonomy" id="33114"/>
    <lineage>
        <taxon>Eukaryota</taxon>
        <taxon>Viridiplantae</taxon>
        <taxon>Streptophyta</taxon>
        <taxon>Embryophyta</taxon>
        <taxon>Tracheophyta</taxon>
        <taxon>Spermatophyta</taxon>
        <taxon>Magnoliopsida</taxon>
        <taxon>eudicotyledons</taxon>
        <taxon>Gunneridae</taxon>
        <taxon>Pentapetalae</taxon>
        <taxon>asterids</taxon>
        <taxon>lamiids</taxon>
        <taxon>Solanales</taxon>
        <taxon>Solanaceae</taxon>
        <taxon>Solanoideae</taxon>
        <taxon>Capsiceae</taxon>
        <taxon>Capsicum</taxon>
    </lineage>
</organism>
<comment type="caution">
    <text evidence="2">The sequence shown here is derived from an EMBL/GenBank/DDBJ whole genome shotgun (WGS) entry which is preliminary data.</text>
</comment>
<reference evidence="2 3" key="1">
    <citation type="journal article" date="2017" name="Genome Biol.">
        <title>New reference genome sequences of hot pepper reveal the massive evolution of plant disease-resistance genes by retroduplication.</title>
        <authorList>
            <person name="Kim S."/>
            <person name="Park J."/>
            <person name="Yeom S.I."/>
            <person name="Kim Y.M."/>
            <person name="Seo E."/>
            <person name="Kim K.T."/>
            <person name="Kim M.S."/>
            <person name="Lee J.M."/>
            <person name="Cheong K."/>
            <person name="Shin H.S."/>
            <person name="Kim S.B."/>
            <person name="Han K."/>
            <person name="Lee J."/>
            <person name="Park M."/>
            <person name="Lee H.A."/>
            <person name="Lee H.Y."/>
            <person name="Lee Y."/>
            <person name="Oh S."/>
            <person name="Lee J.H."/>
            <person name="Choi E."/>
            <person name="Choi E."/>
            <person name="Lee S.E."/>
            <person name="Jeon J."/>
            <person name="Kim H."/>
            <person name="Choi G."/>
            <person name="Song H."/>
            <person name="Lee J."/>
            <person name="Lee S.C."/>
            <person name="Kwon J.K."/>
            <person name="Lee H.Y."/>
            <person name="Koo N."/>
            <person name="Hong Y."/>
            <person name="Kim R.W."/>
            <person name="Kang W.H."/>
            <person name="Huh J.H."/>
            <person name="Kang B.C."/>
            <person name="Yang T.J."/>
            <person name="Lee Y.H."/>
            <person name="Bennetzen J.L."/>
            <person name="Choi D."/>
        </authorList>
    </citation>
    <scope>NUCLEOTIDE SEQUENCE [LARGE SCALE GENOMIC DNA]</scope>
    <source>
        <strain evidence="3">cv. PBC81</strain>
    </source>
</reference>
<keyword evidence="3" id="KW-1185">Reference proteome</keyword>
<dbReference type="EMBL" id="MLFT02000294">
    <property type="protein sequence ID" value="PHT27919.1"/>
    <property type="molecule type" value="Genomic_DNA"/>
</dbReference>
<evidence type="ECO:0000256" key="1">
    <source>
        <dbReference type="SAM" id="MobiDB-lite"/>
    </source>
</evidence>
<accession>A0A2G2V4N6</accession>
<dbReference type="Proteomes" id="UP000224567">
    <property type="component" value="Unassembled WGS sequence"/>
</dbReference>
<dbReference type="PANTHER" id="PTHR47188">
    <property type="entry name" value="PROTEIN TAR1"/>
    <property type="match status" value="1"/>
</dbReference>
<dbReference type="InterPro" id="IPR044792">
    <property type="entry name" value="TAR1"/>
</dbReference>
<evidence type="ECO:0000313" key="3">
    <source>
        <dbReference type="Proteomes" id="UP000224567"/>
    </source>
</evidence>
<protein>
    <submittedName>
        <fullName evidence="2">Uncharacterized protein</fullName>
    </submittedName>
</protein>
<proteinExistence type="predicted"/>
<name>A0A2G2V4N6_CAPBA</name>
<dbReference type="GO" id="GO:0043457">
    <property type="term" value="P:regulation of cellular respiration"/>
    <property type="evidence" value="ECO:0007669"/>
    <property type="project" value="InterPro"/>
</dbReference>
<gene>
    <name evidence="2" type="ORF">CQW23_32491</name>
</gene>
<evidence type="ECO:0000313" key="2">
    <source>
        <dbReference type="EMBL" id="PHT27919.1"/>
    </source>
</evidence>
<dbReference type="AlphaFoldDB" id="A0A2G2V4N6"/>
<feature type="region of interest" description="Disordered" evidence="1">
    <location>
        <begin position="1"/>
        <end position="25"/>
    </location>
</feature>